<keyword evidence="2" id="KW-1185">Reference proteome</keyword>
<evidence type="ECO:0000313" key="1">
    <source>
        <dbReference type="EMBL" id="MFC4387532.1"/>
    </source>
</evidence>
<dbReference type="EMBL" id="JBHSDV010000001">
    <property type="protein sequence ID" value="MFC4387532.1"/>
    <property type="molecule type" value="Genomic_DNA"/>
</dbReference>
<evidence type="ECO:0000313" key="2">
    <source>
        <dbReference type="Proteomes" id="UP001595880"/>
    </source>
</evidence>
<organism evidence="1 2">
    <name type="scientific">Gracilibacillus marinus</name>
    <dbReference type="NCBI Taxonomy" id="630535"/>
    <lineage>
        <taxon>Bacteria</taxon>
        <taxon>Bacillati</taxon>
        <taxon>Bacillota</taxon>
        <taxon>Bacilli</taxon>
        <taxon>Bacillales</taxon>
        <taxon>Bacillaceae</taxon>
        <taxon>Gracilibacillus</taxon>
    </lineage>
</organism>
<protein>
    <submittedName>
        <fullName evidence="1">Uncharacterized protein</fullName>
    </submittedName>
</protein>
<sequence length="51" mass="5681">MSNNTLIKAEIEEVIKVIATIGSGLTQNDPIKEVTQYWSKDGQLLFTIKNS</sequence>
<comment type="caution">
    <text evidence="1">The sequence shown here is derived from an EMBL/GenBank/DDBJ whole genome shotgun (WGS) entry which is preliminary data.</text>
</comment>
<dbReference type="Proteomes" id="UP001595880">
    <property type="component" value="Unassembled WGS sequence"/>
</dbReference>
<dbReference type="RefSeq" id="WP_390197497.1">
    <property type="nucleotide sequence ID" value="NZ_JBHSDV010000001.1"/>
</dbReference>
<name>A0ABV8VSW7_9BACI</name>
<gene>
    <name evidence="1" type="ORF">ACFOZ1_06855</name>
</gene>
<proteinExistence type="predicted"/>
<accession>A0ABV8VSW7</accession>
<reference evidence="2" key="1">
    <citation type="journal article" date="2019" name="Int. J. Syst. Evol. Microbiol.">
        <title>The Global Catalogue of Microorganisms (GCM) 10K type strain sequencing project: providing services to taxonomists for standard genome sequencing and annotation.</title>
        <authorList>
            <consortium name="The Broad Institute Genomics Platform"/>
            <consortium name="The Broad Institute Genome Sequencing Center for Infectious Disease"/>
            <person name="Wu L."/>
            <person name="Ma J."/>
        </authorList>
    </citation>
    <scope>NUCLEOTIDE SEQUENCE [LARGE SCALE GENOMIC DNA]</scope>
    <source>
        <strain evidence="2">KACC 14058</strain>
    </source>
</reference>